<sequence>MEFAEYQCSHCKTAGGYLDRVVERFAGNVKVVYMDFPITETVVSRTIARGGVCADEQGKFWAYHDLAYQQQEDMHQDLPIELADEIGLDGKAFGDCLGSEKAAARVERTEREARRLQLKRTPGIFVNGKPVIGHDDLERNIIRAVEVELAQ</sequence>
<dbReference type="Pfam" id="PF13462">
    <property type="entry name" value="Thioredoxin_4"/>
    <property type="match status" value="1"/>
</dbReference>
<protein>
    <submittedName>
        <fullName evidence="2">Thioredoxin</fullName>
    </submittedName>
</protein>
<dbReference type="Gene3D" id="3.40.30.10">
    <property type="entry name" value="Glutaredoxin"/>
    <property type="match status" value="1"/>
</dbReference>
<gene>
    <name evidence="2" type="ORF">BECKLFY1418B_GA0070995_109011</name>
</gene>
<organism evidence="2">
    <name type="scientific">Candidatus Kentrum sp. LFY</name>
    <dbReference type="NCBI Taxonomy" id="2126342"/>
    <lineage>
        <taxon>Bacteria</taxon>
        <taxon>Pseudomonadati</taxon>
        <taxon>Pseudomonadota</taxon>
        <taxon>Gammaproteobacteria</taxon>
        <taxon>Candidatus Kentrum</taxon>
    </lineage>
</organism>
<feature type="domain" description="Thioredoxin-like fold" evidence="1">
    <location>
        <begin position="1"/>
        <end position="138"/>
    </location>
</feature>
<accession>A0A450UWF8</accession>
<dbReference type="AlphaFoldDB" id="A0A450UWF8"/>
<reference evidence="2" key="1">
    <citation type="submission" date="2019-02" db="EMBL/GenBank/DDBJ databases">
        <authorList>
            <person name="Gruber-Vodicka R. H."/>
            <person name="Seah K. B. B."/>
        </authorList>
    </citation>
    <scope>NUCLEOTIDE SEQUENCE</scope>
    <source>
        <strain evidence="2">BECK_M7</strain>
    </source>
</reference>
<dbReference type="InterPro" id="IPR036249">
    <property type="entry name" value="Thioredoxin-like_sf"/>
</dbReference>
<dbReference type="InterPro" id="IPR012336">
    <property type="entry name" value="Thioredoxin-like_fold"/>
</dbReference>
<evidence type="ECO:0000259" key="1">
    <source>
        <dbReference type="Pfam" id="PF13462"/>
    </source>
</evidence>
<evidence type="ECO:0000313" key="2">
    <source>
        <dbReference type="EMBL" id="VFJ96857.1"/>
    </source>
</evidence>
<proteinExistence type="predicted"/>
<dbReference type="SUPFAM" id="SSF52833">
    <property type="entry name" value="Thioredoxin-like"/>
    <property type="match status" value="1"/>
</dbReference>
<dbReference type="EMBL" id="CAADFF010000090">
    <property type="protein sequence ID" value="VFJ96857.1"/>
    <property type="molecule type" value="Genomic_DNA"/>
</dbReference>
<name>A0A450UWF8_9GAMM</name>